<dbReference type="Pfam" id="PF00004">
    <property type="entry name" value="AAA"/>
    <property type="match status" value="1"/>
</dbReference>
<dbReference type="InterPro" id="IPR003959">
    <property type="entry name" value="ATPase_AAA_core"/>
</dbReference>
<evidence type="ECO:0000259" key="1">
    <source>
        <dbReference type="Pfam" id="PF00004"/>
    </source>
</evidence>
<dbReference type="PANTHER" id="PTHR48470">
    <property type="entry name" value="CELL DIVISION CONTROL PROTEIN 48 C ISOFORM 1"/>
    <property type="match status" value="1"/>
</dbReference>
<proteinExistence type="predicted"/>
<dbReference type="SUPFAM" id="SSF52540">
    <property type="entry name" value="P-loop containing nucleoside triphosphate hydrolases"/>
    <property type="match status" value="1"/>
</dbReference>
<dbReference type="GO" id="GO:0005524">
    <property type="term" value="F:ATP binding"/>
    <property type="evidence" value="ECO:0007669"/>
    <property type="project" value="InterPro"/>
</dbReference>
<dbReference type="AlphaFoldDB" id="A0A9P7Q6A4"/>
<dbReference type="InterPro" id="IPR027417">
    <property type="entry name" value="P-loop_NTPase"/>
</dbReference>
<dbReference type="GO" id="GO:0016887">
    <property type="term" value="F:ATP hydrolysis activity"/>
    <property type="evidence" value="ECO:0007669"/>
    <property type="project" value="InterPro"/>
</dbReference>
<feature type="domain" description="ATPase AAA-type core" evidence="1">
    <location>
        <begin position="89"/>
        <end position="128"/>
    </location>
</feature>
<protein>
    <recommendedName>
        <fullName evidence="1">ATPase AAA-type core domain-containing protein</fullName>
    </recommendedName>
</protein>
<dbReference type="PANTHER" id="PTHR48470:SF1">
    <property type="entry name" value="CELL DIVISION CONTROL PROTEIN 48 C ISOFORM 1"/>
    <property type="match status" value="1"/>
</dbReference>
<comment type="caution">
    <text evidence="2">The sequence shown here is derived from an EMBL/GenBank/DDBJ whole genome shotgun (WGS) entry which is preliminary data.</text>
</comment>
<evidence type="ECO:0000313" key="3">
    <source>
        <dbReference type="Proteomes" id="UP000732380"/>
    </source>
</evidence>
<gene>
    <name evidence="2" type="ORF">E4U13_004656</name>
</gene>
<sequence length="137" mass="15215">MNPHPLFLTFSGTGFYQFLLRRERERFGAALEGFVPALRKEGFTVIPNVTWNQVGALEVARKQLQASIIGPIKWPAMYEELEYSPSAGVLLWGPPGCGKTLIAQAVANDAKASFILINGPELLNKYVTLLQTMHRVL</sequence>
<name>A0A9P7Q6A4_9HYPO</name>
<dbReference type="Proteomes" id="UP000732380">
    <property type="component" value="Unassembled WGS sequence"/>
</dbReference>
<organism evidence="2 3">
    <name type="scientific">Claviceps humidiphila</name>
    <dbReference type="NCBI Taxonomy" id="1294629"/>
    <lineage>
        <taxon>Eukaryota</taxon>
        <taxon>Fungi</taxon>
        <taxon>Dikarya</taxon>
        <taxon>Ascomycota</taxon>
        <taxon>Pezizomycotina</taxon>
        <taxon>Sordariomycetes</taxon>
        <taxon>Hypocreomycetidae</taxon>
        <taxon>Hypocreales</taxon>
        <taxon>Clavicipitaceae</taxon>
        <taxon>Claviceps</taxon>
    </lineage>
</organism>
<dbReference type="Gene3D" id="3.40.50.300">
    <property type="entry name" value="P-loop containing nucleotide triphosphate hydrolases"/>
    <property type="match status" value="1"/>
</dbReference>
<keyword evidence="3" id="KW-1185">Reference proteome</keyword>
<evidence type="ECO:0000313" key="2">
    <source>
        <dbReference type="EMBL" id="KAG6121470.1"/>
    </source>
</evidence>
<reference evidence="2 3" key="1">
    <citation type="journal article" date="2020" name="bioRxiv">
        <title>Whole genome comparisons of ergot fungi reveals the divergence and evolution of species within the genus Claviceps are the result of varying mechanisms driving genome evolution and host range expansion.</title>
        <authorList>
            <person name="Wyka S.A."/>
            <person name="Mondo S.J."/>
            <person name="Liu M."/>
            <person name="Dettman J."/>
            <person name="Nalam V."/>
            <person name="Broders K.D."/>
        </authorList>
    </citation>
    <scope>NUCLEOTIDE SEQUENCE [LARGE SCALE GENOMIC DNA]</scope>
    <source>
        <strain evidence="2 3">LM576</strain>
    </source>
</reference>
<accession>A0A9P7Q6A4</accession>
<dbReference type="InterPro" id="IPR055278">
    <property type="entry name" value="CDC48c"/>
</dbReference>
<dbReference type="EMBL" id="SRQM01000037">
    <property type="protein sequence ID" value="KAG6121470.1"/>
    <property type="molecule type" value="Genomic_DNA"/>
</dbReference>